<accession>A0AAN7AM00</accession>
<feature type="compositionally biased region" description="Pro residues" evidence="1">
    <location>
        <begin position="84"/>
        <end position="98"/>
    </location>
</feature>
<proteinExistence type="predicted"/>
<name>A0AAN7AM00_9PEZI</name>
<feature type="compositionally biased region" description="Polar residues" evidence="1">
    <location>
        <begin position="128"/>
        <end position="143"/>
    </location>
</feature>
<evidence type="ECO:0000256" key="1">
    <source>
        <dbReference type="SAM" id="MobiDB-lite"/>
    </source>
</evidence>
<feature type="region of interest" description="Disordered" evidence="1">
    <location>
        <begin position="1"/>
        <end position="185"/>
    </location>
</feature>
<protein>
    <submittedName>
        <fullName evidence="2">Uncharacterized protein</fullName>
    </submittedName>
</protein>
<organism evidence="2 3">
    <name type="scientific">Podospora australis</name>
    <dbReference type="NCBI Taxonomy" id="1536484"/>
    <lineage>
        <taxon>Eukaryota</taxon>
        <taxon>Fungi</taxon>
        <taxon>Dikarya</taxon>
        <taxon>Ascomycota</taxon>
        <taxon>Pezizomycotina</taxon>
        <taxon>Sordariomycetes</taxon>
        <taxon>Sordariomycetidae</taxon>
        <taxon>Sordariales</taxon>
        <taxon>Podosporaceae</taxon>
        <taxon>Podospora</taxon>
    </lineage>
</organism>
<evidence type="ECO:0000313" key="2">
    <source>
        <dbReference type="EMBL" id="KAK4190345.1"/>
    </source>
</evidence>
<reference evidence="2" key="1">
    <citation type="journal article" date="2023" name="Mol. Phylogenet. Evol.">
        <title>Genome-scale phylogeny and comparative genomics of the fungal order Sordariales.</title>
        <authorList>
            <person name="Hensen N."/>
            <person name="Bonometti L."/>
            <person name="Westerberg I."/>
            <person name="Brannstrom I.O."/>
            <person name="Guillou S."/>
            <person name="Cros-Aarteil S."/>
            <person name="Calhoun S."/>
            <person name="Haridas S."/>
            <person name="Kuo A."/>
            <person name="Mondo S."/>
            <person name="Pangilinan J."/>
            <person name="Riley R."/>
            <person name="LaButti K."/>
            <person name="Andreopoulos B."/>
            <person name="Lipzen A."/>
            <person name="Chen C."/>
            <person name="Yan M."/>
            <person name="Daum C."/>
            <person name="Ng V."/>
            <person name="Clum A."/>
            <person name="Steindorff A."/>
            <person name="Ohm R.A."/>
            <person name="Martin F."/>
            <person name="Silar P."/>
            <person name="Natvig D.O."/>
            <person name="Lalanne C."/>
            <person name="Gautier V."/>
            <person name="Ament-Velasquez S.L."/>
            <person name="Kruys A."/>
            <person name="Hutchinson M.I."/>
            <person name="Powell A.J."/>
            <person name="Barry K."/>
            <person name="Miller A.N."/>
            <person name="Grigoriev I.V."/>
            <person name="Debuchy R."/>
            <person name="Gladieux P."/>
            <person name="Hiltunen Thoren M."/>
            <person name="Johannesson H."/>
        </authorList>
    </citation>
    <scope>NUCLEOTIDE SEQUENCE</scope>
    <source>
        <strain evidence="2">PSN309</strain>
    </source>
</reference>
<sequence>MPPIPVHTKSPINAAKASGVTPQTAPSDPQDVPPAAATTTTQPPPTKTTPFYSASGRNIDYNNPPPPQPGAVPRIPQATASSSVPPPFSPEAGPPPPATTAAAQLPGGNYSPAAYPPVPQTGIPPPSTGFNQRGTATSGNEPNRTGPAVLPGVSPYEMGGPSGSGYAAPAPYRSGGNDGQAEEGEGWLDSATKLAKAAGEKLSAAESEVWKRINGEK</sequence>
<comment type="caution">
    <text evidence="2">The sequence shown here is derived from an EMBL/GenBank/DDBJ whole genome shotgun (WGS) entry which is preliminary data.</text>
</comment>
<dbReference type="AlphaFoldDB" id="A0AAN7AM00"/>
<dbReference type="Proteomes" id="UP001302126">
    <property type="component" value="Unassembled WGS sequence"/>
</dbReference>
<feature type="compositionally biased region" description="Pro residues" evidence="1">
    <location>
        <begin position="114"/>
        <end position="127"/>
    </location>
</feature>
<reference evidence="2" key="2">
    <citation type="submission" date="2023-05" db="EMBL/GenBank/DDBJ databases">
        <authorList>
            <consortium name="Lawrence Berkeley National Laboratory"/>
            <person name="Steindorff A."/>
            <person name="Hensen N."/>
            <person name="Bonometti L."/>
            <person name="Westerberg I."/>
            <person name="Brannstrom I.O."/>
            <person name="Guillou S."/>
            <person name="Cros-Aarteil S."/>
            <person name="Calhoun S."/>
            <person name="Haridas S."/>
            <person name="Kuo A."/>
            <person name="Mondo S."/>
            <person name="Pangilinan J."/>
            <person name="Riley R."/>
            <person name="Labutti K."/>
            <person name="Andreopoulos B."/>
            <person name="Lipzen A."/>
            <person name="Chen C."/>
            <person name="Yanf M."/>
            <person name="Daum C."/>
            <person name="Ng V."/>
            <person name="Clum A."/>
            <person name="Ohm R."/>
            <person name="Martin F."/>
            <person name="Silar P."/>
            <person name="Natvig D."/>
            <person name="Lalanne C."/>
            <person name="Gautier V."/>
            <person name="Ament-Velasquez S.L."/>
            <person name="Kruys A."/>
            <person name="Hutchinson M.I."/>
            <person name="Powell A.J."/>
            <person name="Barry K."/>
            <person name="Miller A.N."/>
            <person name="Grigoriev I.V."/>
            <person name="Debuchy R."/>
            <person name="Gladieux P."/>
            <person name="Thoren M.H."/>
            <person name="Johannesson H."/>
        </authorList>
    </citation>
    <scope>NUCLEOTIDE SEQUENCE</scope>
    <source>
        <strain evidence="2">PSN309</strain>
    </source>
</reference>
<evidence type="ECO:0000313" key="3">
    <source>
        <dbReference type="Proteomes" id="UP001302126"/>
    </source>
</evidence>
<dbReference type="EMBL" id="MU864366">
    <property type="protein sequence ID" value="KAK4190345.1"/>
    <property type="molecule type" value="Genomic_DNA"/>
</dbReference>
<gene>
    <name evidence="2" type="ORF">QBC35DRAFT_78833</name>
</gene>
<dbReference type="PRINTS" id="PR01217">
    <property type="entry name" value="PRICHEXTENSN"/>
</dbReference>
<keyword evidence="3" id="KW-1185">Reference proteome</keyword>